<name>A0A420YM00_9PEZI</name>
<dbReference type="STRING" id="177199.A0A420YM00"/>
<reference evidence="7 8" key="1">
    <citation type="submission" date="2018-08" db="EMBL/GenBank/DDBJ databases">
        <title>Draft genome of the lignicolous fungus Coniochaeta pulveracea.</title>
        <authorList>
            <person name="Borstlap C.J."/>
            <person name="De Witt R.N."/>
            <person name="Botha A."/>
            <person name="Volschenk H."/>
        </authorList>
    </citation>
    <scope>NUCLEOTIDE SEQUENCE [LARGE SCALE GENOMIC DNA]</scope>
    <source>
        <strain evidence="7 8">CAB683</strain>
    </source>
</reference>
<keyword evidence="1" id="KW-0723">Serine/threonine-protein kinase</keyword>
<dbReference type="OrthoDB" id="5979581at2759"/>
<gene>
    <name evidence="7" type="ORF">DL546_007011</name>
</gene>
<sequence>MARKVVDRRVIYRCHNNFGDITDQSSLKKMYPKITDFGLAQPADQSSPHLHPIQPDHCHAPEVLLGTSWSYPADIWNFGIMVWELLAGRELFQAGVGTKEPYSPTQHVAEMIAILGPVPDVLVRRERQMRSWQWSPAVRNAQGKVCSNASEYFGGPFFNDSGKFVREELIPHTRSLVAEVPDCIPEQDQDKFLAFMGRMLCWLPEERSTAKELRDDPWFTHKF</sequence>
<dbReference type="GO" id="GO:0005524">
    <property type="term" value="F:ATP binding"/>
    <property type="evidence" value="ECO:0007669"/>
    <property type="project" value="UniProtKB-KW"/>
</dbReference>
<keyword evidence="5" id="KW-0067">ATP-binding</keyword>
<dbReference type="PANTHER" id="PTHR45646">
    <property type="entry name" value="SERINE/THREONINE-PROTEIN KINASE DOA-RELATED"/>
    <property type="match status" value="1"/>
</dbReference>
<keyword evidence="2" id="KW-0808">Transferase</keyword>
<protein>
    <recommendedName>
        <fullName evidence="6">Protein kinase domain-containing protein</fullName>
    </recommendedName>
</protein>
<evidence type="ECO:0000256" key="2">
    <source>
        <dbReference type="ARBA" id="ARBA00022679"/>
    </source>
</evidence>
<evidence type="ECO:0000259" key="6">
    <source>
        <dbReference type="PROSITE" id="PS50011"/>
    </source>
</evidence>
<dbReference type="Gene3D" id="1.10.510.10">
    <property type="entry name" value="Transferase(Phosphotransferase) domain 1"/>
    <property type="match status" value="1"/>
</dbReference>
<dbReference type="GO" id="GO:0004674">
    <property type="term" value="F:protein serine/threonine kinase activity"/>
    <property type="evidence" value="ECO:0007669"/>
    <property type="project" value="UniProtKB-KW"/>
</dbReference>
<proteinExistence type="predicted"/>
<accession>A0A420YM00</accession>
<keyword evidence="8" id="KW-1185">Reference proteome</keyword>
<comment type="caution">
    <text evidence="7">The sequence shown here is derived from an EMBL/GenBank/DDBJ whole genome shotgun (WGS) entry which is preliminary data.</text>
</comment>
<evidence type="ECO:0000313" key="8">
    <source>
        <dbReference type="Proteomes" id="UP000275385"/>
    </source>
</evidence>
<dbReference type="PANTHER" id="PTHR45646:SF11">
    <property type="entry name" value="SERINE_THREONINE-PROTEIN KINASE DOA"/>
    <property type="match status" value="1"/>
</dbReference>
<dbReference type="SMART" id="SM00220">
    <property type="entry name" value="S_TKc"/>
    <property type="match status" value="1"/>
</dbReference>
<evidence type="ECO:0000256" key="3">
    <source>
        <dbReference type="ARBA" id="ARBA00022741"/>
    </source>
</evidence>
<dbReference type="PROSITE" id="PS50011">
    <property type="entry name" value="PROTEIN_KINASE_DOM"/>
    <property type="match status" value="1"/>
</dbReference>
<dbReference type="GO" id="GO:0005634">
    <property type="term" value="C:nucleus"/>
    <property type="evidence" value="ECO:0007669"/>
    <property type="project" value="TreeGrafter"/>
</dbReference>
<dbReference type="InterPro" id="IPR000719">
    <property type="entry name" value="Prot_kinase_dom"/>
</dbReference>
<organism evidence="7 8">
    <name type="scientific">Coniochaeta pulveracea</name>
    <dbReference type="NCBI Taxonomy" id="177199"/>
    <lineage>
        <taxon>Eukaryota</taxon>
        <taxon>Fungi</taxon>
        <taxon>Dikarya</taxon>
        <taxon>Ascomycota</taxon>
        <taxon>Pezizomycotina</taxon>
        <taxon>Sordariomycetes</taxon>
        <taxon>Sordariomycetidae</taxon>
        <taxon>Coniochaetales</taxon>
        <taxon>Coniochaetaceae</taxon>
        <taxon>Coniochaeta</taxon>
    </lineage>
</organism>
<keyword evidence="4" id="KW-0418">Kinase</keyword>
<evidence type="ECO:0000256" key="5">
    <source>
        <dbReference type="ARBA" id="ARBA00022840"/>
    </source>
</evidence>
<dbReference type="SUPFAM" id="SSF56112">
    <property type="entry name" value="Protein kinase-like (PK-like)"/>
    <property type="match status" value="1"/>
</dbReference>
<feature type="domain" description="Protein kinase" evidence="6">
    <location>
        <begin position="1"/>
        <end position="219"/>
    </location>
</feature>
<dbReference type="InterPro" id="IPR051175">
    <property type="entry name" value="CLK_kinases"/>
</dbReference>
<dbReference type="AlphaFoldDB" id="A0A420YM00"/>
<dbReference type="GO" id="GO:0043484">
    <property type="term" value="P:regulation of RNA splicing"/>
    <property type="evidence" value="ECO:0007669"/>
    <property type="project" value="TreeGrafter"/>
</dbReference>
<evidence type="ECO:0000256" key="4">
    <source>
        <dbReference type="ARBA" id="ARBA00022777"/>
    </source>
</evidence>
<dbReference type="InterPro" id="IPR011009">
    <property type="entry name" value="Kinase-like_dom_sf"/>
</dbReference>
<evidence type="ECO:0000313" key="7">
    <source>
        <dbReference type="EMBL" id="RKU48826.1"/>
    </source>
</evidence>
<dbReference type="Proteomes" id="UP000275385">
    <property type="component" value="Unassembled WGS sequence"/>
</dbReference>
<evidence type="ECO:0000256" key="1">
    <source>
        <dbReference type="ARBA" id="ARBA00022527"/>
    </source>
</evidence>
<keyword evidence="3" id="KW-0547">Nucleotide-binding</keyword>
<dbReference type="Pfam" id="PF00069">
    <property type="entry name" value="Pkinase"/>
    <property type="match status" value="1"/>
</dbReference>
<dbReference type="EMBL" id="QVQW01000003">
    <property type="protein sequence ID" value="RKU48826.1"/>
    <property type="molecule type" value="Genomic_DNA"/>
</dbReference>